<comment type="cofactor">
    <cofactor evidence="2">
        <name>Mg(2+)</name>
        <dbReference type="ChEBI" id="CHEBI:18420"/>
    </cofactor>
</comment>
<dbReference type="InterPro" id="IPR045121">
    <property type="entry name" value="CoAse"/>
</dbReference>
<name>A0A1W1XZQ5_9CLOT</name>
<evidence type="ECO:0000256" key="6">
    <source>
        <dbReference type="ARBA" id="ARBA00023211"/>
    </source>
</evidence>
<protein>
    <submittedName>
        <fullName evidence="8">NUDIX domain-containing protein</fullName>
    </submittedName>
</protein>
<gene>
    <name evidence="8" type="ORF">SAMN02745134_03871</name>
</gene>
<evidence type="ECO:0000256" key="5">
    <source>
        <dbReference type="ARBA" id="ARBA00022842"/>
    </source>
</evidence>
<dbReference type="STRING" id="1121291.SAMN02745134_03871"/>
<keyword evidence="3" id="KW-0479">Metal-binding</keyword>
<dbReference type="AlphaFoldDB" id="A0A1W1XZQ5"/>
<dbReference type="InterPro" id="IPR000086">
    <property type="entry name" value="NUDIX_hydrolase_dom"/>
</dbReference>
<comment type="cofactor">
    <cofactor evidence="1">
        <name>Mn(2+)</name>
        <dbReference type="ChEBI" id="CHEBI:29035"/>
    </cofactor>
</comment>
<dbReference type="OrthoDB" id="9802805at2"/>
<evidence type="ECO:0000313" key="8">
    <source>
        <dbReference type="EMBL" id="SMC29364.1"/>
    </source>
</evidence>
<evidence type="ECO:0000256" key="4">
    <source>
        <dbReference type="ARBA" id="ARBA00022801"/>
    </source>
</evidence>
<dbReference type="Proteomes" id="UP000192468">
    <property type="component" value="Unassembled WGS sequence"/>
</dbReference>
<dbReference type="RefSeq" id="WP_084117837.1">
    <property type="nucleotide sequence ID" value="NZ_FWXH01000043.1"/>
</dbReference>
<evidence type="ECO:0000256" key="2">
    <source>
        <dbReference type="ARBA" id="ARBA00001946"/>
    </source>
</evidence>
<keyword evidence="5" id="KW-0460">Magnesium</keyword>
<dbReference type="GO" id="GO:0046872">
    <property type="term" value="F:metal ion binding"/>
    <property type="evidence" value="ECO:0007669"/>
    <property type="project" value="UniProtKB-KW"/>
</dbReference>
<reference evidence="8 9" key="1">
    <citation type="submission" date="2017-04" db="EMBL/GenBank/DDBJ databases">
        <authorList>
            <person name="Afonso C.L."/>
            <person name="Miller P.J."/>
            <person name="Scott M.A."/>
            <person name="Spackman E."/>
            <person name="Goraichik I."/>
            <person name="Dimitrov K.M."/>
            <person name="Suarez D.L."/>
            <person name="Swayne D.E."/>
        </authorList>
    </citation>
    <scope>NUCLEOTIDE SEQUENCE [LARGE SCALE GENOMIC DNA]</scope>
    <source>
        <strain evidence="8 9">DSM 12555</strain>
    </source>
</reference>
<keyword evidence="9" id="KW-1185">Reference proteome</keyword>
<evidence type="ECO:0000256" key="3">
    <source>
        <dbReference type="ARBA" id="ARBA00022723"/>
    </source>
</evidence>
<dbReference type="InterPro" id="IPR015797">
    <property type="entry name" value="NUDIX_hydrolase-like_dom_sf"/>
</dbReference>
<dbReference type="PROSITE" id="PS51462">
    <property type="entry name" value="NUDIX"/>
    <property type="match status" value="1"/>
</dbReference>
<dbReference type="PANTHER" id="PTHR12992:SF11">
    <property type="entry name" value="MITOCHONDRIAL COENZYME A DIPHOSPHATASE NUDT8"/>
    <property type="match status" value="1"/>
</dbReference>
<dbReference type="Gene3D" id="3.90.79.10">
    <property type="entry name" value="Nucleoside Triphosphate Pyrophosphohydrolase"/>
    <property type="match status" value="1"/>
</dbReference>
<proteinExistence type="predicted"/>
<keyword evidence="6" id="KW-0464">Manganese</keyword>
<keyword evidence="4" id="KW-0378">Hydrolase</keyword>
<dbReference type="PANTHER" id="PTHR12992">
    <property type="entry name" value="NUDIX HYDROLASE"/>
    <property type="match status" value="1"/>
</dbReference>
<dbReference type="SUPFAM" id="SSF55811">
    <property type="entry name" value="Nudix"/>
    <property type="match status" value="1"/>
</dbReference>
<evidence type="ECO:0000256" key="1">
    <source>
        <dbReference type="ARBA" id="ARBA00001936"/>
    </source>
</evidence>
<dbReference type="Pfam" id="PF00293">
    <property type="entry name" value="NUDIX"/>
    <property type="match status" value="1"/>
</dbReference>
<organism evidence="8 9">
    <name type="scientific">Clostridium acidisoli DSM 12555</name>
    <dbReference type="NCBI Taxonomy" id="1121291"/>
    <lineage>
        <taxon>Bacteria</taxon>
        <taxon>Bacillati</taxon>
        <taxon>Bacillota</taxon>
        <taxon>Clostridia</taxon>
        <taxon>Eubacteriales</taxon>
        <taxon>Clostridiaceae</taxon>
        <taxon>Clostridium</taxon>
    </lineage>
</organism>
<dbReference type="CDD" id="cd03426">
    <property type="entry name" value="NUDIX_CoAse_Nudt7"/>
    <property type="match status" value="1"/>
</dbReference>
<evidence type="ECO:0000259" key="7">
    <source>
        <dbReference type="PROSITE" id="PS51462"/>
    </source>
</evidence>
<sequence>MDNKKINELKKQFSMIADINGREDFLNSSILIPLVFMEGEYHFIFQKRNKNIRQGGEVCFPGGRIDKSDKNSLETALRETYEEFNIRKEKIQIIGRLNSVFSPVGVMVDGYAGIMDIRSLEDIKFNMSEVEYIFSVPVSFFEKNSPAKHYVQIKAHPSVIDKNGNEINLLPVDQFNLPKVYSKPWGNSKYAIYLYKYNNEVIWGLTARFIIDFINRLKKS</sequence>
<feature type="domain" description="Nudix hydrolase" evidence="7">
    <location>
        <begin position="25"/>
        <end position="198"/>
    </location>
</feature>
<accession>A0A1W1XZQ5</accession>
<dbReference type="GO" id="GO:0010945">
    <property type="term" value="F:coenzyme A diphosphatase activity"/>
    <property type="evidence" value="ECO:0007669"/>
    <property type="project" value="InterPro"/>
</dbReference>
<dbReference type="EMBL" id="FWXH01000043">
    <property type="protein sequence ID" value="SMC29364.1"/>
    <property type="molecule type" value="Genomic_DNA"/>
</dbReference>
<evidence type="ECO:0000313" key="9">
    <source>
        <dbReference type="Proteomes" id="UP000192468"/>
    </source>
</evidence>